<sequence length="330" mass="37920">MHGYYREKVKSWLHSVLDTAEEQHEAPVIEEVQSSVPEKPAEEEKHVEKERKKNTELQRPVQEYMECLQDDSSLLAVHPELDRLEKALLDALEPYCVTATLPCGSRIFIRPILPIDKIVMKDLIETGEISQHSLSLRFNSVITKVMDSSLDYFCNVNFDSHFAIAVLIEEGGIWKGVASGRFIQDTSNPKEAEWAAIVVDSRHGHKIGSYVLYYLSVLAHRFGIDKLMAVVHPENFCVLHWMKKLSATRLFKEECYYWVFDTPIEKSWIASEEVRNALEVGANGKTELSEEMRSVLVSDIRELKNYQKSEMHHESFIGSRRNMSVHPEGK</sequence>
<keyword evidence="3" id="KW-1185">Reference proteome</keyword>
<protein>
    <recommendedName>
        <fullName evidence="4">N-acetyltransferase domain-containing protein</fullName>
    </recommendedName>
</protein>
<evidence type="ECO:0008006" key="4">
    <source>
        <dbReference type="Google" id="ProtNLM"/>
    </source>
</evidence>
<dbReference type="AlphaFoldDB" id="A0A196SIE1"/>
<name>A0A196SIE1_BLAHN</name>
<dbReference type="SUPFAM" id="SSF55729">
    <property type="entry name" value="Acyl-CoA N-acyltransferases (Nat)"/>
    <property type="match status" value="1"/>
</dbReference>
<organism evidence="2 3">
    <name type="scientific">Blastocystis sp. subtype 1 (strain ATCC 50177 / NandII)</name>
    <dbReference type="NCBI Taxonomy" id="478820"/>
    <lineage>
        <taxon>Eukaryota</taxon>
        <taxon>Sar</taxon>
        <taxon>Stramenopiles</taxon>
        <taxon>Bigyra</taxon>
        <taxon>Opalozoa</taxon>
        <taxon>Opalinata</taxon>
        <taxon>Blastocystidae</taxon>
        <taxon>Blastocystis</taxon>
    </lineage>
</organism>
<dbReference type="Gene3D" id="3.40.630.30">
    <property type="match status" value="1"/>
</dbReference>
<accession>A0A196SIE1</accession>
<comment type="caution">
    <text evidence="2">The sequence shown here is derived from an EMBL/GenBank/DDBJ whole genome shotgun (WGS) entry which is preliminary data.</text>
</comment>
<dbReference type="Proteomes" id="UP000078348">
    <property type="component" value="Unassembled WGS sequence"/>
</dbReference>
<proteinExistence type="predicted"/>
<evidence type="ECO:0000313" key="3">
    <source>
        <dbReference type="Proteomes" id="UP000078348"/>
    </source>
</evidence>
<evidence type="ECO:0000313" key="2">
    <source>
        <dbReference type="EMBL" id="OAO15714.1"/>
    </source>
</evidence>
<dbReference type="OrthoDB" id="10404684at2759"/>
<feature type="region of interest" description="Disordered" evidence="1">
    <location>
        <begin position="24"/>
        <end position="56"/>
    </location>
</feature>
<dbReference type="InterPro" id="IPR016181">
    <property type="entry name" value="Acyl_CoA_acyltransferase"/>
</dbReference>
<feature type="compositionally biased region" description="Basic and acidic residues" evidence="1">
    <location>
        <begin position="39"/>
        <end position="56"/>
    </location>
</feature>
<evidence type="ECO:0000256" key="1">
    <source>
        <dbReference type="SAM" id="MobiDB-lite"/>
    </source>
</evidence>
<dbReference type="EMBL" id="LXWW01000121">
    <property type="protein sequence ID" value="OAO15714.1"/>
    <property type="molecule type" value="Genomic_DNA"/>
</dbReference>
<gene>
    <name evidence="2" type="ORF">AV274_2564</name>
</gene>
<reference evidence="2 3" key="1">
    <citation type="submission" date="2016-05" db="EMBL/GenBank/DDBJ databases">
        <title>Nuclear genome of Blastocystis sp. subtype 1 NandII.</title>
        <authorList>
            <person name="Gentekaki E."/>
            <person name="Curtis B."/>
            <person name="Stairs C."/>
            <person name="Eme L."/>
            <person name="Herman E."/>
            <person name="Klimes V."/>
            <person name="Arias M.C."/>
            <person name="Elias M."/>
            <person name="Hilliou F."/>
            <person name="Klute M."/>
            <person name="Malik S.-B."/>
            <person name="Pightling A."/>
            <person name="Rachubinski R."/>
            <person name="Salas D."/>
            <person name="Schlacht A."/>
            <person name="Suga H."/>
            <person name="Archibald J."/>
            <person name="Ball S.G."/>
            <person name="Clark G."/>
            <person name="Dacks J."/>
            <person name="Van Der Giezen M."/>
            <person name="Tsaousis A."/>
            <person name="Roger A."/>
        </authorList>
    </citation>
    <scope>NUCLEOTIDE SEQUENCE [LARGE SCALE GENOMIC DNA]</scope>
    <source>
        <strain evidence="3">ATCC 50177 / NandII</strain>
    </source>
</reference>